<dbReference type="AlphaFoldDB" id="A0A429ZE62"/>
<dbReference type="EMBL" id="NGJU01000025">
    <property type="protein sequence ID" value="RST91964.1"/>
    <property type="molecule type" value="Genomic_DNA"/>
</dbReference>
<feature type="transmembrane region" description="Helical" evidence="5">
    <location>
        <begin position="207"/>
        <end position="226"/>
    </location>
</feature>
<dbReference type="GO" id="GO:0005886">
    <property type="term" value="C:plasma membrane"/>
    <property type="evidence" value="ECO:0007669"/>
    <property type="project" value="UniProtKB-SubCell"/>
</dbReference>
<feature type="transmembrane region" description="Helical" evidence="5">
    <location>
        <begin position="171"/>
        <end position="195"/>
    </location>
</feature>
<keyword evidence="4 5" id="KW-0472">Membrane</keyword>
<dbReference type="PANTHER" id="PTHR43483:SF3">
    <property type="entry name" value="MEMBRANE TRANSPORTER PROTEIN HI_0806-RELATED"/>
    <property type="match status" value="1"/>
</dbReference>
<feature type="transmembrane region" description="Helical" evidence="5">
    <location>
        <begin position="103"/>
        <end position="122"/>
    </location>
</feature>
<evidence type="ECO:0000256" key="1">
    <source>
        <dbReference type="ARBA" id="ARBA00004141"/>
    </source>
</evidence>
<evidence type="ECO:0000256" key="3">
    <source>
        <dbReference type="ARBA" id="ARBA00022989"/>
    </source>
</evidence>
<comment type="caution">
    <text evidence="6">The sequence shown here is derived from an EMBL/GenBank/DDBJ whole genome shotgun (WGS) entry which is preliminary data.</text>
</comment>
<evidence type="ECO:0000256" key="5">
    <source>
        <dbReference type="RuleBase" id="RU363041"/>
    </source>
</evidence>
<keyword evidence="7" id="KW-1185">Reference proteome</keyword>
<evidence type="ECO:0000313" key="7">
    <source>
        <dbReference type="Proteomes" id="UP000287239"/>
    </source>
</evidence>
<feature type="transmembrane region" description="Helical" evidence="5">
    <location>
        <begin position="47"/>
        <end position="67"/>
    </location>
</feature>
<feature type="transmembrane region" description="Helical" evidence="5">
    <location>
        <begin position="134"/>
        <end position="151"/>
    </location>
</feature>
<sequence>MIKNVLLILIIAINSYFLFVFVKDVISHKEEVKKEQASSKILPFSAFIMFFLSTFGISDFAIGSVLYPKLNWVSIKKLPGTLNTQCVIPVATMALSYITSIEVGIKTLVVCIVCQVIGAYIGPKFVVKLPERTIKIFVSIGLIVAAILIFAGQMNWIPSNGTATELYGGKLILAGFLLFVFGALNNIGIGSYALTMVTVYMLGLNPAAAFPIMMGACTFSVPVGSVQFVKFGEYSRKITLFAATFGVLGVLCAVFLVKSLDTVMLKWVVILVLIYSAYSMIASLINAKNNPEVVGEN</sequence>
<keyword evidence="5" id="KW-1003">Cell membrane</keyword>
<keyword evidence="2 5" id="KW-0812">Transmembrane</keyword>
<name>A0A429ZE62_9ENTE</name>
<keyword evidence="3 5" id="KW-1133">Transmembrane helix</keyword>
<dbReference type="OrthoDB" id="357960at2"/>
<protein>
    <recommendedName>
        <fullName evidence="5">Probable membrane transporter protein</fullName>
    </recommendedName>
</protein>
<evidence type="ECO:0000256" key="4">
    <source>
        <dbReference type="ARBA" id="ARBA00023136"/>
    </source>
</evidence>
<dbReference type="Pfam" id="PF01925">
    <property type="entry name" value="TauE"/>
    <property type="match status" value="1"/>
</dbReference>
<feature type="transmembrane region" description="Helical" evidence="5">
    <location>
        <begin position="6"/>
        <end position="26"/>
    </location>
</feature>
<accession>A0A429ZE62</accession>
<evidence type="ECO:0000256" key="2">
    <source>
        <dbReference type="ARBA" id="ARBA00022692"/>
    </source>
</evidence>
<dbReference type="PANTHER" id="PTHR43483">
    <property type="entry name" value="MEMBRANE TRANSPORTER PROTEIN HI_0806-RELATED"/>
    <property type="match status" value="1"/>
</dbReference>
<feature type="transmembrane region" description="Helical" evidence="5">
    <location>
        <begin position="264"/>
        <end position="285"/>
    </location>
</feature>
<dbReference type="Proteomes" id="UP000287239">
    <property type="component" value="Unassembled WGS sequence"/>
</dbReference>
<comment type="subcellular location">
    <subcellularLocation>
        <location evidence="5">Cell membrane</location>
        <topology evidence="5">Multi-pass membrane protein</topology>
    </subcellularLocation>
    <subcellularLocation>
        <location evidence="1">Membrane</location>
        <topology evidence="1">Multi-pass membrane protein</topology>
    </subcellularLocation>
</comment>
<dbReference type="GeneID" id="98569365"/>
<feature type="transmembrane region" description="Helical" evidence="5">
    <location>
        <begin position="238"/>
        <end position="257"/>
    </location>
</feature>
<gene>
    <name evidence="6" type="ORF">CBF35_13530</name>
</gene>
<comment type="similarity">
    <text evidence="5">Belongs to the 4-toluene sulfonate uptake permease (TSUP) (TC 2.A.102) family.</text>
</comment>
<dbReference type="InterPro" id="IPR002781">
    <property type="entry name" value="TM_pro_TauE-like"/>
</dbReference>
<proteinExistence type="inferred from homology"/>
<dbReference type="RefSeq" id="WP_126782037.1">
    <property type="nucleotide sequence ID" value="NZ_CAUQJP010000042.1"/>
</dbReference>
<organism evidence="6 7">
    <name type="scientific">Vagococcus salmoninarum</name>
    <dbReference type="NCBI Taxonomy" id="2739"/>
    <lineage>
        <taxon>Bacteria</taxon>
        <taxon>Bacillati</taxon>
        <taxon>Bacillota</taxon>
        <taxon>Bacilli</taxon>
        <taxon>Lactobacillales</taxon>
        <taxon>Enterococcaceae</taxon>
        <taxon>Vagococcus</taxon>
    </lineage>
</organism>
<evidence type="ECO:0000313" key="6">
    <source>
        <dbReference type="EMBL" id="RST91964.1"/>
    </source>
</evidence>
<reference evidence="6 7" key="1">
    <citation type="submission" date="2017-05" db="EMBL/GenBank/DDBJ databases">
        <title>Vagococcus spp. assemblies.</title>
        <authorList>
            <person name="Gulvik C.A."/>
        </authorList>
    </citation>
    <scope>NUCLEOTIDE SEQUENCE [LARGE SCALE GENOMIC DNA]</scope>
    <source>
        <strain evidence="6 7">NCFB 2777</strain>
    </source>
</reference>